<keyword evidence="1" id="KW-0175">Coiled coil</keyword>
<sequence>MQVNQILPGKALSSDRQLKQGDILRDVTLNPVSETEAKVVYRGKEMNVTFEGRMPTSGTVSLQVTQVGDESIQVREWVQEQPATSYKSANGGSELEAAKKAGIDRPTPLLLQAIKTAQGHGIPLTSEDIQALARYVGNSTDSSKLQTVEALASKRLPITDQHINAVHEALHGRPLTRTLTELERIQQSPSVTKEDIARLLQQLTNGRNLSTSEKQFVDQIQTLLNQKGAETHYPQILQLINQKLVQTNMTETVANEQPAQGIANSRDSLEHSPSVAAQLKLINQLQRLIESEESPDQAFKAVQNALVGQTQFTADQTNRISSEINKASERLNNGRELAARQIVLDSLQQELNQLQALNVGEEQAQQTQSISANPIAVTTVTEKMAALTTDFRDLQREVSRTLSQVAIELAPAKPKDLHQSKNQLETVIRKLDHAILRGEYMQFADMKTEKSLMLASSRLGEARKLLTSGNQQEAARIVSEVQKQVDNVTFKPSETKIMHSSTMQQQLAKSASSPVQLLEDAAIKGREGTARAVFESMRQLGLTHEMEVAQKLSSRESPGEMRNLKQSLMHMIQQEEGNRTTQLANQALNQLTGQQLLSKQDAQPIQSLFFQLPLILEQKVEQLQCYIQSKKEGEQVDWQNCSLYFLMETSKLGEIGISVRVVNRQLSVTLQNNQEEFKQRMEPLVARAIEKIEDIGYSISGIVFTPFSQDQTKDDVKPVSQPVYTSEKGFDFKV</sequence>
<dbReference type="EMBL" id="VLXZ01000005">
    <property type="protein sequence ID" value="TSB46676.1"/>
    <property type="molecule type" value="Genomic_DNA"/>
</dbReference>
<reference evidence="2 3" key="1">
    <citation type="submission" date="2019-07" db="EMBL/GenBank/DDBJ databases">
        <authorList>
            <person name="Park Y.J."/>
            <person name="Jeong S.E."/>
            <person name="Jung H.S."/>
        </authorList>
    </citation>
    <scope>NUCLEOTIDE SEQUENCE [LARGE SCALE GENOMIC DNA]</scope>
    <source>
        <strain evidence="3">P16(2019)</strain>
    </source>
</reference>
<accession>A0A553ZZ56</accession>
<comment type="caution">
    <text evidence="2">The sequence shown here is derived from an EMBL/GenBank/DDBJ whole genome shotgun (WGS) entry which is preliminary data.</text>
</comment>
<evidence type="ECO:0000313" key="3">
    <source>
        <dbReference type="Proteomes" id="UP000318521"/>
    </source>
</evidence>
<evidence type="ECO:0000313" key="2">
    <source>
        <dbReference type="EMBL" id="TSB46676.1"/>
    </source>
</evidence>
<gene>
    <name evidence="2" type="ORF">FN960_09985</name>
</gene>
<evidence type="ECO:0008006" key="4">
    <source>
        <dbReference type="Google" id="ProtNLM"/>
    </source>
</evidence>
<dbReference type="AlphaFoldDB" id="A0A553ZZ56"/>
<dbReference type="RefSeq" id="WP_143848571.1">
    <property type="nucleotide sequence ID" value="NZ_VLXZ01000005.1"/>
</dbReference>
<feature type="coiled-coil region" evidence="1">
    <location>
        <begin position="337"/>
        <end position="364"/>
    </location>
</feature>
<organism evidence="2 3">
    <name type="scientific">Alkalicoccobacillus porphyridii</name>
    <dbReference type="NCBI Taxonomy" id="2597270"/>
    <lineage>
        <taxon>Bacteria</taxon>
        <taxon>Bacillati</taxon>
        <taxon>Bacillota</taxon>
        <taxon>Bacilli</taxon>
        <taxon>Bacillales</taxon>
        <taxon>Bacillaceae</taxon>
        <taxon>Alkalicoccobacillus</taxon>
    </lineage>
</organism>
<proteinExistence type="predicted"/>
<keyword evidence="3" id="KW-1185">Reference proteome</keyword>
<name>A0A553ZZ56_9BACI</name>
<protein>
    <recommendedName>
        <fullName evidence="4">Flagellar hook-length control protein-like C-terminal domain-containing protein</fullName>
    </recommendedName>
</protein>
<evidence type="ECO:0000256" key="1">
    <source>
        <dbReference type="SAM" id="Coils"/>
    </source>
</evidence>
<dbReference type="Proteomes" id="UP000318521">
    <property type="component" value="Unassembled WGS sequence"/>
</dbReference>
<dbReference type="OrthoDB" id="2351076at2"/>